<feature type="non-terminal residue" evidence="1">
    <location>
        <position position="55"/>
    </location>
</feature>
<gene>
    <name evidence="1" type="ORF">OH76DRAFT_1306824</name>
</gene>
<accession>A0A371CHI0</accession>
<keyword evidence="2" id="KW-1185">Reference proteome</keyword>
<evidence type="ECO:0000313" key="2">
    <source>
        <dbReference type="Proteomes" id="UP000256964"/>
    </source>
</evidence>
<dbReference type="Proteomes" id="UP000256964">
    <property type="component" value="Unassembled WGS sequence"/>
</dbReference>
<organism evidence="1 2">
    <name type="scientific">Lentinus brumalis</name>
    <dbReference type="NCBI Taxonomy" id="2498619"/>
    <lineage>
        <taxon>Eukaryota</taxon>
        <taxon>Fungi</taxon>
        <taxon>Dikarya</taxon>
        <taxon>Basidiomycota</taxon>
        <taxon>Agaricomycotina</taxon>
        <taxon>Agaricomycetes</taxon>
        <taxon>Polyporales</taxon>
        <taxon>Polyporaceae</taxon>
        <taxon>Lentinus</taxon>
    </lineage>
</organism>
<proteinExistence type="predicted"/>
<feature type="non-terminal residue" evidence="1">
    <location>
        <position position="1"/>
    </location>
</feature>
<evidence type="ECO:0000313" key="1">
    <source>
        <dbReference type="EMBL" id="RDX39730.1"/>
    </source>
</evidence>
<name>A0A371CHI0_9APHY</name>
<protein>
    <submittedName>
        <fullName evidence="1">Uncharacterized protein</fullName>
    </submittedName>
</protein>
<sequence length="55" mass="5956">WTTDEEAAWLALRKKNFADAQANGTTRAFLNATTESFKDVFPRAPPSAAEIAEAG</sequence>
<dbReference type="AlphaFoldDB" id="A0A371CHI0"/>
<dbReference type="EMBL" id="KZ857662">
    <property type="protein sequence ID" value="RDX39730.1"/>
    <property type="molecule type" value="Genomic_DNA"/>
</dbReference>
<reference evidence="1 2" key="1">
    <citation type="journal article" date="2018" name="Biotechnol. Biofuels">
        <title>Integrative visual omics of the white-rot fungus Polyporus brumalis exposes the biotechnological potential of its oxidative enzymes for delignifying raw plant biomass.</title>
        <authorList>
            <person name="Miyauchi S."/>
            <person name="Rancon A."/>
            <person name="Drula E."/>
            <person name="Hage H."/>
            <person name="Chaduli D."/>
            <person name="Favel A."/>
            <person name="Grisel S."/>
            <person name="Henrissat B."/>
            <person name="Herpoel-Gimbert I."/>
            <person name="Ruiz-Duenas F.J."/>
            <person name="Chevret D."/>
            <person name="Hainaut M."/>
            <person name="Lin J."/>
            <person name="Wang M."/>
            <person name="Pangilinan J."/>
            <person name="Lipzen A."/>
            <person name="Lesage-Meessen L."/>
            <person name="Navarro D."/>
            <person name="Riley R."/>
            <person name="Grigoriev I.V."/>
            <person name="Zhou S."/>
            <person name="Raouche S."/>
            <person name="Rosso M.N."/>
        </authorList>
    </citation>
    <scope>NUCLEOTIDE SEQUENCE [LARGE SCALE GENOMIC DNA]</scope>
    <source>
        <strain evidence="1 2">BRFM 1820</strain>
    </source>
</reference>